<dbReference type="InterPro" id="IPR020103">
    <property type="entry name" value="PsdUridine_synth_cat_dom_sf"/>
</dbReference>
<reference evidence="2 3" key="1">
    <citation type="journal article" date="2013" name="Antonie Van Leeuwenhoek">
        <title>Echinimonas agarilytica gen. nov., sp. nov., a new gammaproteobacterium isolated from the sea urchin Strongylocentrotus intermedius.</title>
        <authorList>
            <person name="Nedashkovskaya O.I."/>
            <person name="Stenkova A.M."/>
            <person name="Zhukova N.V."/>
            <person name="Van Trappen S."/>
            <person name="Lee J.S."/>
            <person name="Kim S.B."/>
        </authorList>
    </citation>
    <scope>NUCLEOTIDE SEQUENCE [LARGE SCALE GENOMIC DNA]</scope>
    <source>
        <strain evidence="2 3">KMM 6351</strain>
    </source>
</reference>
<dbReference type="SUPFAM" id="SSF55120">
    <property type="entry name" value="Pseudouridine synthase"/>
    <property type="match status" value="1"/>
</dbReference>
<feature type="domain" description="Pseudouridine synthase RsuA/RluA-like" evidence="1">
    <location>
        <begin position="93"/>
        <end position="228"/>
    </location>
</feature>
<accession>A0AA41W9Z6</accession>
<evidence type="ECO:0000313" key="2">
    <source>
        <dbReference type="EMBL" id="MCM2681028.1"/>
    </source>
</evidence>
<comment type="caution">
    <text evidence="2">The sequence shown here is derived from an EMBL/GenBank/DDBJ whole genome shotgun (WGS) entry which is preliminary data.</text>
</comment>
<dbReference type="CDD" id="cd02869">
    <property type="entry name" value="PseudoU_synth_RluA_like"/>
    <property type="match status" value="1"/>
</dbReference>
<gene>
    <name evidence="2" type="ORF">NAF29_15340</name>
</gene>
<dbReference type="Gene3D" id="3.30.2350.10">
    <property type="entry name" value="Pseudouridine synthase"/>
    <property type="match status" value="1"/>
</dbReference>
<dbReference type="PANTHER" id="PTHR21600">
    <property type="entry name" value="MITOCHONDRIAL RNA PSEUDOURIDINE SYNTHASE"/>
    <property type="match status" value="1"/>
</dbReference>
<name>A0AA41W9Z6_9GAMM</name>
<dbReference type="InterPro" id="IPR050188">
    <property type="entry name" value="RluA_PseudoU_synthase"/>
</dbReference>
<dbReference type="GO" id="GO:0009982">
    <property type="term" value="F:pseudouridine synthase activity"/>
    <property type="evidence" value="ECO:0007669"/>
    <property type="project" value="InterPro"/>
</dbReference>
<organism evidence="2 3">
    <name type="scientific">Echinimonas agarilytica</name>
    <dbReference type="NCBI Taxonomy" id="1215918"/>
    <lineage>
        <taxon>Bacteria</taxon>
        <taxon>Pseudomonadati</taxon>
        <taxon>Pseudomonadota</taxon>
        <taxon>Gammaproteobacteria</taxon>
        <taxon>Alteromonadales</taxon>
        <taxon>Echinimonadaceae</taxon>
        <taxon>Echinimonas</taxon>
    </lineage>
</organism>
<sequence length="300" mass="33892">MAIVELHLPIESPNNQQSSVVQLLAHHCELSNADIKQAVSKGALWLERTGRVKRLRRMKPVLRAQDTLHFYYNSDVLAQTVTPAVLIEDFKEYSLWYKPYGVLSQGSKWSDHCTIHRFVEQYFDHQRSCFIVHRLDRAASGLIIIAHSKNATRAFGKLFEQHDLLKRYSIAVFGNARALDSLIVTQEIDNKPAKSTLSFVEYDAQLDSSLVCVDIDTGRKHQIRKHAAFAGFPVIGDRLHGIEAQTSEHQAISPLHRQLQYQNNLQLCAVELAFICPITGIPRHIKLPAAHSISLAKISS</sequence>
<dbReference type="EMBL" id="JAMQGP010000008">
    <property type="protein sequence ID" value="MCM2681028.1"/>
    <property type="molecule type" value="Genomic_DNA"/>
</dbReference>
<dbReference type="RefSeq" id="WP_251262503.1">
    <property type="nucleotide sequence ID" value="NZ_JAMQGP010000008.1"/>
</dbReference>
<dbReference type="GO" id="GO:0000455">
    <property type="term" value="P:enzyme-directed rRNA pseudouridine synthesis"/>
    <property type="evidence" value="ECO:0007669"/>
    <property type="project" value="TreeGrafter"/>
</dbReference>
<dbReference type="GO" id="GO:0003723">
    <property type="term" value="F:RNA binding"/>
    <property type="evidence" value="ECO:0007669"/>
    <property type="project" value="InterPro"/>
</dbReference>
<keyword evidence="3" id="KW-1185">Reference proteome</keyword>
<proteinExistence type="predicted"/>
<dbReference type="Proteomes" id="UP001165393">
    <property type="component" value="Unassembled WGS sequence"/>
</dbReference>
<evidence type="ECO:0000313" key="3">
    <source>
        <dbReference type="Proteomes" id="UP001165393"/>
    </source>
</evidence>
<dbReference type="AlphaFoldDB" id="A0AA41W9Z6"/>
<dbReference type="GO" id="GO:0140098">
    <property type="term" value="F:catalytic activity, acting on RNA"/>
    <property type="evidence" value="ECO:0007669"/>
    <property type="project" value="UniProtKB-ARBA"/>
</dbReference>
<dbReference type="PANTHER" id="PTHR21600:SF52">
    <property type="entry name" value="PSEUDOURIDINE SYNTHASE RSUA_RLUA-LIKE DOMAIN-CONTAINING PROTEIN"/>
    <property type="match status" value="1"/>
</dbReference>
<dbReference type="Pfam" id="PF00849">
    <property type="entry name" value="PseudoU_synth_2"/>
    <property type="match status" value="1"/>
</dbReference>
<evidence type="ECO:0000259" key="1">
    <source>
        <dbReference type="Pfam" id="PF00849"/>
    </source>
</evidence>
<dbReference type="InterPro" id="IPR006145">
    <property type="entry name" value="PsdUridine_synth_RsuA/RluA"/>
</dbReference>
<protein>
    <submittedName>
        <fullName evidence="2">Pseudouridine synthase</fullName>
    </submittedName>
</protein>